<accession>A0A1F5T8Y6</accession>
<protein>
    <submittedName>
        <fullName evidence="2">Uncharacterized protein</fullName>
    </submittedName>
</protein>
<keyword evidence="1" id="KW-0812">Transmembrane</keyword>
<proteinExistence type="predicted"/>
<name>A0A1F5T8Y6_9BACT</name>
<feature type="transmembrane region" description="Helical" evidence="1">
    <location>
        <begin position="35"/>
        <end position="56"/>
    </location>
</feature>
<evidence type="ECO:0000256" key="1">
    <source>
        <dbReference type="SAM" id="Phobius"/>
    </source>
</evidence>
<dbReference type="Proteomes" id="UP000178656">
    <property type="component" value="Unassembled WGS sequence"/>
</dbReference>
<gene>
    <name evidence="2" type="ORF">A2482_04995</name>
</gene>
<keyword evidence="1" id="KW-1133">Transmembrane helix</keyword>
<evidence type="ECO:0000313" key="3">
    <source>
        <dbReference type="Proteomes" id="UP000178656"/>
    </source>
</evidence>
<dbReference type="EMBL" id="MFGM01000066">
    <property type="protein sequence ID" value="OGF34891.1"/>
    <property type="molecule type" value="Genomic_DNA"/>
</dbReference>
<dbReference type="AlphaFoldDB" id="A0A1F5T8Y6"/>
<reference evidence="2 3" key="1">
    <citation type="journal article" date="2016" name="Nat. Commun.">
        <title>Thousands of microbial genomes shed light on interconnected biogeochemical processes in an aquifer system.</title>
        <authorList>
            <person name="Anantharaman K."/>
            <person name="Brown C.T."/>
            <person name="Hug L.A."/>
            <person name="Sharon I."/>
            <person name="Castelle C.J."/>
            <person name="Probst A.J."/>
            <person name="Thomas B.C."/>
            <person name="Singh A."/>
            <person name="Wilkins M.J."/>
            <person name="Karaoz U."/>
            <person name="Brodie E.L."/>
            <person name="Williams K.H."/>
            <person name="Hubbard S.S."/>
            <person name="Banfield J.F."/>
        </authorList>
    </citation>
    <scope>NUCLEOTIDE SEQUENCE [LARGE SCALE GENOMIC DNA]</scope>
</reference>
<sequence length="112" mass="13028">MDEDIKQLLQKNLEYTKEVHDMVKKLQHHVLMQQIFSVLKVIIIVVPIVLALLYGWPYFKQALGIYDQVIGKVELMEKATQPAGLLNIFEQLPQEFKKSGNMSDQDIKNFLK</sequence>
<evidence type="ECO:0000313" key="2">
    <source>
        <dbReference type="EMBL" id="OGF34891.1"/>
    </source>
</evidence>
<organism evidence="2 3">
    <name type="scientific">Candidatus Falkowbacteria bacterium RIFOXYC2_FULL_48_21</name>
    <dbReference type="NCBI Taxonomy" id="1798005"/>
    <lineage>
        <taxon>Bacteria</taxon>
        <taxon>Candidatus Falkowiibacteriota</taxon>
    </lineage>
</organism>
<keyword evidence="1" id="KW-0472">Membrane</keyword>
<comment type="caution">
    <text evidence="2">The sequence shown here is derived from an EMBL/GenBank/DDBJ whole genome shotgun (WGS) entry which is preliminary data.</text>
</comment>